<comment type="similarity">
    <text evidence="1">Belongs to the THADA family.</text>
</comment>
<evidence type="ECO:0000256" key="2">
    <source>
        <dbReference type="ARBA" id="ARBA00022694"/>
    </source>
</evidence>
<keyword evidence="2" id="KW-0819">tRNA processing</keyword>
<dbReference type="PANTHER" id="PTHR14387:SF0">
    <property type="entry name" value="DUF2428 DOMAIN-CONTAINING PROTEIN"/>
    <property type="match status" value="1"/>
</dbReference>
<dbReference type="SUPFAM" id="SSF48371">
    <property type="entry name" value="ARM repeat"/>
    <property type="match status" value="1"/>
</dbReference>
<dbReference type="GO" id="GO:0005829">
    <property type="term" value="C:cytosol"/>
    <property type="evidence" value="ECO:0007669"/>
    <property type="project" value="TreeGrafter"/>
</dbReference>
<dbReference type="InterPro" id="IPR019442">
    <property type="entry name" value="THADA/TRM732_DUF2428"/>
</dbReference>
<dbReference type="EMBL" id="GEBQ01000736">
    <property type="protein sequence ID" value="JAT39241.1"/>
    <property type="molecule type" value="Transcribed_RNA"/>
</dbReference>
<feature type="domain" description="DUF2428" evidence="3">
    <location>
        <begin position="704"/>
        <end position="966"/>
    </location>
</feature>
<name>A0A1B6MTI9_9HEMI</name>
<dbReference type="Pfam" id="PF10350">
    <property type="entry name" value="DUF2428"/>
    <property type="match status" value="1"/>
</dbReference>
<dbReference type="InterPro" id="IPR051954">
    <property type="entry name" value="tRNA_methyltransferase_THADA"/>
</dbReference>
<dbReference type="Pfam" id="PF25150">
    <property type="entry name" value="TPR_Trm732"/>
    <property type="match status" value="1"/>
</dbReference>
<proteinExistence type="inferred from homology"/>
<evidence type="ECO:0000259" key="4">
    <source>
        <dbReference type="Pfam" id="PF25150"/>
    </source>
</evidence>
<dbReference type="InterPro" id="IPR056842">
    <property type="entry name" value="THADA-like_TPR_C"/>
</dbReference>
<dbReference type="InterPro" id="IPR016024">
    <property type="entry name" value="ARM-type_fold"/>
</dbReference>
<dbReference type="PANTHER" id="PTHR14387">
    <property type="entry name" value="THADA/DEATH RECEPTOR INTERACTING PROTEIN"/>
    <property type="match status" value="1"/>
</dbReference>
<evidence type="ECO:0000259" key="5">
    <source>
        <dbReference type="Pfam" id="PF25151"/>
    </source>
</evidence>
<sequence length="1561" mass="175613">MDEDAEVEVVKAASLLSAAVEGSNMDTLSASDLRVFIDYCRKGTSISLEMLQKASSDLLIVLSDNNLCNDSKIVGATAYSSIMTLILKDPSKIFKNFLHLLKQNEEGDYKIYLCHVILQLNNSYWTSEYQITESMLLEIFKIVHNLCCQLKSTSFFGFKVFYNLLCKVHQIIPNCERFLTESFKTMVNIVMSNWENPLGGVRQQNSLILGQLLLFDDKLWDSVFPKSADHVEERGTLKHQRFLDLILSQLSWTMKTKYFLLAAVLPNTDILQVMKTHREDLVPGMMLSLSVPHLVSAGTDLYRAVLPKLSPAEWRHYFLAPLSQVLTNPGVSLENENIFNYWMQPTIKSIPSALDDLLAVPSVNIYSFISLLRIKRKEGFPGSTWKELDKHKIKYALEEYSDKVRSQAFALICVSSRTSMSPDIQEFDLVQQYLRQNINSDSTVLRQSLLNSFTNFIIRLRDILLYLVKTKNTQAPSRTLIFEFLDWLFSFLLFNLETICNYQRKITSLELYKIVLMYFGEPMRRKDKSHSRKSNKSNVSLTSKENAFTWSYKFESESSQKVLLDCLFDGDNNVRLSASSILTTHFKISPSFIQEFEYLFRKGLSLCSSSIFYNAESGARITQVLVILASNCSSDIFKKLVYNGSSSFINTLLSSAEEQLSQLQDDLLKASSQGSFLYGTLQTLTLLLTDPESPEFMLCDENQLERLLQLTEETTQFFLNVLSSKSDHTCEYAPSFGEMGIAIAAVVDGSSLRDREVTVEVADDTSADLQLTPAQQLVLSCVWLNLKECSALCSKLVSKPLTVGDTKRCVAVVVSVLRRCRHKGAIESAGLALSHITRHITSSSDPELAVVLPAQLMEWCLKSLVGSTATTVSRRSAGLAILVHRLITGDSRHTKPLLHRCVARLLEIATDNHVMDGEALVDLPQSQALHFLRTLVQEASLREHMAQYMLRVSLVALSNLASPVWTIRNAALQLLGAIVPKLVGQKPHQEEGRGHHHLAFEELYFHAKPLVEVMLNEFAEAGQLNSTSVHSKLMPLLTLVTNVIAGVQAVVAKDVSKIIQMFRDNFTLLFKSKIFNVRKLSAKAHAMFLTSSELVSMIEERVEQILTFITSEVGSLHSENELHGCLLNVAYLVQRFNDEKVGMRVLMLQEEKVATLLNLLCESVLRGQSSYFVKSLVFELKCSAANVSIISDSSVSSTSIGLPHFINRQLLDLILAANYDDIKEQLECKLLKCNSYDYQLSCLKALKELLRSKPVCEHLIQTKSITAFIFTLKVFILEKKLNTELLVLSLGLLLQCLECIVKTSGPGFSTDLFCSAFNLYCHEILGSDQTPVPVRNLLLPVVCGMLSFQDTVDMETFEKDAALINRISDPCYNYDQDARVYAAKSMLFLVETLKCGLLEDNQSGSLIWKACVHFLQDEVTEVRYEASKFVTSFISGQKDKVWNPYISLESVFHHSFITTLMSCTQASVCLLGEIEDKCSNKYCIEGISNPFDHGINSIYEEEAVVAHLASRTIVDIANTCDNLFRLKIKESCSLLNVGCKVFPDVCSGNRKCFSFILEHLE</sequence>
<evidence type="ECO:0000256" key="1">
    <source>
        <dbReference type="ARBA" id="ARBA00010409"/>
    </source>
</evidence>
<protein>
    <submittedName>
        <fullName evidence="6">Uncharacterized protein</fullName>
    </submittedName>
</protein>
<evidence type="ECO:0000259" key="3">
    <source>
        <dbReference type="Pfam" id="PF10350"/>
    </source>
</evidence>
<dbReference type="InterPro" id="IPR056843">
    <property type="entry name" value="THADA-like_TPR"/>
</dbReference>
<evidence type="ECO:0000313" key="6">
    <source>
        <dbReference type="EMBL" id="JAT39241.1"/>
    </source>
</evidence>
<feature type="domain" description="tRNA (32-2'-O)-methyltransferase regulator THADA-like TPR repeats region" evidence="4">
    <location>
        <begin position="364"/>
        <end position="571"/>
    </location>
</feature>
<gene>
    <name evidence="6" type="ORF">g.48261</name>
</gene>
<reference evidence="6" key="1">
    <citation type="submission" date="2015-11" db="EMBL/GenBank/DDBJ databases">
        <title>De novo transcriptome assembly of four potential Pierce s Disease insect vectors from Arizona vineyards.</title>
        <authorList>
            <person name="Tassone E.E."/>
        </authorList>
    </citation>
    <scope>NUCLEOTIDE SEQUENCE</scope>
</reference>
<dbReference type="Pfam" id="PF25151">
    <property type="entry name" value="TPR_Trm732_C"/>
    <property type="match status" value="1"/>
</dbReference>
<feature type="domain" description="tRNA (32-2'-O)-methyltransferase regulator THADA-like C-terminal TPR repeats region" evidence="5">
    <location>
        <begin position="968"/>
        <end position="1132"/>
    </location>
</feature>
<accession>A0A1B6MTI9</accession>
<dbReference type="GO" id="GO:0030488">
    <property type="term" value="P:tRNA methylation"/>
    <property type="evidence" value="ECO:0007669"/>
    <property type="project" value="TreeGrafter"/>
</dbReference>
<organism evidence="6">
    <name type="scientific">Graphocephala atropunctata</name>
    <dbReference type="NCBI Taxonomy" id="36148"/>
    <lineage>
        <taxon>Eukaryota</taxon>
        <taxon>Metazoa</taxon>
        <taxon>Ecdysozoa</taxon>
        <taxon>Arthropoda</taxon>
        <taxon>Hexapoda</taxon>
        <taxon>Insecta</taxon>
        <taxon>Pterygota</taxon>
        <taxon>Neoptera</taxon>
        <taxon>Paraneoptera</taxon>
        <taxon>Hemiptera</taxon>
        <taxon>Auchenorrhyncha</taxon>
        <taxon>Membracoidea</taxon>
        <taxon>Cicadellidae</taxon>
        <taxon>Cicadellinae</taxon>
        <taxon>Cicadellini</taxon>
        <taxon>Graphocephala</taxon>
    </lineage>
</organism>